<organism evidence="1 2">
    <name type="scientific">Candidatus Rhodoblastus alkanivorans</name>
    <dbReference type="NCBI Taxonomy" id="2954117"/>
    <lineage>
        <taxon>Bacteria</taxon>
        <taxon>Pseudomonadati</taxon>
        <taxon>Pseudomonadota</taxon>
        <taxon>Alphaproteobacteria</taxon>
        <taxon>Hyphomicrobiales</taxon>
        <taxon>Rhodoblastaceae</taxon>
        <taxon>Rhodoblastus</taxon>
    </lineage>
</organism>
<dbReference type="Proteomes" id="UP001139104">
    <property type="component" value="Unassembled WGS sequence"/>
</dbReference>
<evidence type="ECO:0000313" key="1">
    <source>
        <dbReference type="EMBL" id="MCI4683393.1"/>
    </source>
</evidence>
<sequence length="87" mass="9244">MSIKRYLGESNRGSAVDRLALFCAVVSVVSVLGAHGLDKLAQNGDLPVIAFSHSGARPDIDYSATASIPNRAARTQLNPCGQTFENR</sequence>
<dbReference type="EMBL" id="JAIVFP010000001">
    <property type="protein sequence ID" value="MCI4683393.1"/>
    <property type="molecule type" value="Genomic_DNA"/>
</dbReference>
<keyword evidence="2" id="KW-1185">Reference proteome</keyword>
<comment type="caution">
    <text evidence="1">The sequence shown here is derived from an EMBL/GenBank/DDBJ whole genome shotgun (WGS) entry which is preliminary data.</text>
</comment>
<protein>
    <submittedName>
        <fullName evidence="1">Uncharacterized protein</fullName>
    </submittedName>
</protein>
<reference evidence="1" key="1">
    <citation type="journal article" date="2022" name="ISME J.">
        <title>Identification of active gaseous-alkane degraders at natural gas seeps.</title>
        <authorList>
            <person name="Farhan Ul Haque M."/>
            <person name="Hernandez M."/>
            <person name="Crombie A.T."/>
            <person name="Murrell J.C."/>
        </authorList>
    </citation>
    <scope>NUCLEOTIDE SEQUENCE</scope>
    <source>
        <strain evidence="1">PC2</strain>
    </source>
</reference>
<name>A0ABS9Z6W9_9HYPH</name>
<dbReference type="RefSeq" id="WP_243067348.1">
    <property type="nucleotide sequence ID" value="NZ_JAIVFK010000038.1"/>
</dbReference>
<accession>A0ABS9Z6W9</accession>
<evidence type="ECO:0000313" key="2">
    <source>
        <dbReference type="Proteomes" id="UP001139104"/>
    </source>
</evidence>
<proteinExistence type="predicted"/>
<gene>
    <name evidence="1" type="ORF">K2U94_11550</name>
</gene>